<feature type="domain" description="HTH tetR-type" evidence="2">
    <location>
        <begin position="12"/>
        <end position="72"/>
    </location>
</feature>
<dbReference type="InterPro" id="IPR009057">
    <property type="entry name" value="Homeodomain-like_sf"/>
</dbReference>
<dbReference type="AlphaFoldDB" id="A0A6J6TA99"/>
<gene>
    <name evidence="3" type="ORF">UFOPK2761_01506</name>
</gene>
<dbReference type="InterPro" id="IPR040611">
    <property type="entry name" value="AlkX_C"/>
</dbReference>
<evidence type="ECO:0000259" key="2">
    <source>
        <dbReference type="PROSITE" id="PS50977"/>
    </source>
</evidence>
<sequence>MSVPAFYAELRELRLERLLDASVEIVAESGWDALSMTEVSKRSGVPRQSIYKEVGTKADLGRALVDREVGRFLARASEELAAYADLEQGIAAAVRGVLVLGRANPVLQAILRPGQDAGLLALLTVHPDAVLGQVTQAVTALLGERGDEAMVDTLVRLTVSHVVQPTVPVEDAVDRISRAAAAFG</sequence>
<dbReference type="Pfam" id="PF18556">
    <property type="entry name" value="TetR_C_35"/>
    <property type="match status" value="1"/>
</dbReference>
<accession>A0A6J6TA99</accession>
<dbReference type="Gene3D" id="1.10.357.10">
    <property type="entry name" value="Tetracycline Repressor, domain 2"/>
    <property type="match status" value="1"/>
</dbReference>
<proteinExistence type="predicted"/>
<evidence type="ECO:0000313" key="3">
    <source>
        <dbReference type="EMBL" id="CAB4743657.1"/>
    </source>
</evidence>
<name>A0A6J6TA99_9ZZZZ</name>
<dbReference type="InterPro" id="IPR001647">
    <property type="entry name" value="HTH_TetR"/>
</dbReference>
<protein>
    <submittedName>
        <fullName evidence="3">Unannotated protein</fullName>
    </submittedName>
</protein>
<dbReference type="PROSITE" id="PS50977">
    <property type="entry name" value="HTH_TETR_2"/>
    <property type="match status" value="1"/>
</dbReference>
<dbReference type="EMBL" id="CAEZYQ010000010">
    <property type="protein sequence ID" value="CAB4743657.1"/>
    <property type="molecule type" value="Genomic_DNA"/>
</dbReference>
<dbReference type="GO" id="GO:0003677">
    <property type="term" value="F:DNA binding"/>
    <property type="evidence" value="ECO:0007669"/>
    <property type="project" value="UniProtKB-KW"/>
</dbReference>
<reference evidence="3" key="1">
    <citation type="submission" date="2020-05" db="EMBL/GenBank/DDBJ databases">
        <authorList>
            <person name="Chiriac C."/>
            <person name="Salcher M."/>
            <person name="Ghai R."/>
            <person name="Kavagutti S V."/>
        </authorList>
    </citation>
    <scope>NUCLEOTIDE SEQUENCE</scope>
</reference>
<dbReference type="SUPFAM" id="SSF46689">
    <property type="entry name" value="Homeodomain-like"/>
    <property type="match status" value="1"/>
</dbReference>
<keyword evidence="1" id="KW-0238">DNA-binding</keyword>
<dbReference type="Pfam" id="PF00440">
    <property type="entry name" value="TetR_N"/>
    <property type="match status" value="1"/>
</dbReference>
<organism evidence="3">
    <name type="scientific">freshwater metagenome</name>
    <dbReference type="NCBI Taxonomy" id="449393"/>
    <lineage>
        <taxon>unclassified sequences</taxon>
        <taxon>metagenomes</taxon>
        <taxon>ecological metagenomes</taxon>
    </lineage>
</organism>
<evidence type="ECO:0000256" key="1">
    <source>
        <dbReference type="ARBA" id="ARBA00023125"/>
    </source>
</evidence>